<name>A0AA96LRW2_9BACL</name>
<feature type="domain" description="PpiC" evidence="1">
    <location>
        <begin position="141"/>
        <end position="272"/>
    </location>
</feature>
<evidence type="ECO:0000313" key="3">
    <source>
        <dbReference type="Proteomes" id="UP001304650"/>
    </source>
</evidence>
<dbReference type="InterPro" id="IPR000297">
    <property type="entry name" value="PPIase_PpiC"/>
</dbReference>
<sequence>MAWVDGIPIEKGEMLRVMNQNRSLVFNYFHEKYGVENSSDFWEGKIGGEVPKELLKKNALDTLVRIKVEDKLAYDEHLIKTMDYKDFLSEWTLENKRRKETVAKGGVIYGPVEFDEKQYFEYSHSNMKIKLKDAWASSKQVSEEKLKAEYETMKNELYREPDHFQLAIMSLAYNDSNREASFHQMEKVVNSLKNHRDSLSTLSEQYHAHYEEITYTPGQDSAQSMHPSIWNAIKDVKAGEASEIADERSAWVIFYVKDRQFGTYQNYDKVKDTVKNQYIEQQLGLIIQERVKQAQIKINQNIYEALSI</sequence>
<dbReference type="Proteomes" id="UP001304650">
    <property type="component" value="Chromosome"/>
</dbReference>
<protein>
    <submittedName>
        <fullName evidence="2">Peptidylprolyl isomerase</fullName>
    </submittedName>
</protein>
<keyword evidence="3" id="KW-1185">Reference proteome</keyword>
<dbReference type="Gene3D" id="3.10.50.40">
    <property type="match status" value="1"/>
</dbReference>
<keyword evidence="2" id="KW-0413">Isomerase</keyword>
<dbReference type="GO" id="GO:0003755">
    <property type="term" value="F:peptidyl-prolyl cis-trans isomerase activity"/>
    <property type="evidence" value="ECO:0007669"/>
    <property type="project" value="InterPro"/>
</dbReference>
<organism evidence="2 3">
    <name type="scientific">Paenibacillus roseopurpureus</name>
    <dbReference type="NCBI Taxonomy" id="2918901"/>
    <lineage>
        <taxon>Bacteria</taxon>
        <taxon>Bacillati</taxon>
        <taxon>Bacillota</taxon>
        <taxon>Bacilli</taxon>
        <taxon>Bacillales</taxon>
        <taxon>Paenibacillaceae</taxon>
        <taxon>Paenibacillus</taxon>
    </lineage>
</organism>
<proteinExistence type="predicted"/>
<dbReference type="KEGG" id="proo:MJB10_08735"/>
<dbReference type="Pfam" id="PF13145">
    <property type="entry name" value="Rotamase_2"/>
    <property type="match status" value="1"/>
</dbReference>
<gene>
    <name evidence="2" type="ORF">MJB10_08735</name>
</gene>
<dbReference type="AlphaFoldDB" id="A0AA96LRW2"/>
<dbReference type="InterPro" id="IPR046357">
    <property type="entry name" value="PPIase_dom_sf"/>
</dbReference>
<evidence type="ECO:0000313" key="2">
    <source>
        <dbReference type="EMBL" id="WNR46163.1"/>
    </source>
</evidence>
<evidence type="ECO:0000259" key="1">
    <source>
        <dbReference type="Pfam" id="PF13145"/>
    </source>
</evidence>
<accession>A0AA96LRW2</accession>
<dbReference type="RefSeq" id="WP_314803586.1">
    <property type="nucleotide sequence ID" value="NZ_CP130319.1"/>
</dbReference>
<dbReference type="EMBL" id="CP130319">
    <property type="protein sequence ID" value="WNR46163.1"/>
    <property type="molecule type" value="Genomic_DNA"/>
</dbReference>
<reference evidence="2" key="1">
    <citation type="submission" date="2022-02" db="EMBL/GenBank/DDBJ databases">
        <title>Paenibacillus sp. MBLB1832 Whole Genome Shotgun Sequencing.</title>
        <authorList>
            <person name="Hwang C.Y."/>
            <person name="Cho E.-S."/>
            <person name="Seo M.-J."/>
        </authorList>
    </citation>
    <scope>NUCLEOTIDE SEQUENCE</scope>
    <source>
        <strain evidence="2">MBLB1832</strain>
    </source>
</reference>